<gene>
    <name evidence="6" type="ORF">GCM10010446_07310</name>
</gene>
<evidence type="ECO:0000313" key="7">
    <source>
        <dbReference type="Proteomes" id="UP001500403"/>
    </source>
</evidence>
<feature type="domain" description="Peptidase S1" evidence="5">
    <location>
        <begin position="36"/>
        <end position="276"/>
    </location>
</feature>
<dbReference type="GO" id="GO:0006508">
    <property type="term" value="P:proteolysis"/>
    <property type="evidence" value="ECO:0007669"/>
    <property type="project" value="UniProtKB-KW"/>
</dbReference>
<dbReference type="CDD" id="cd00190">
    <property type="entry name" value="Tryp_SPc"/>
    <property type="match status" value="1"/>
</dbReference>
<dbReference type="InterPro" id="IPR050430">
    <property type="entry name" value="Peptidase_S1"/>
</dbReference>
<comment type="caution">
    <text evidence="6">The sequence shown here is derived from an EMBL/GenBank/DDBJ whole genome shotgun (WGS) entry which is preliminary data.</text>
</comment>
<sequence length="276" mass="27505">MRRSSTGSLTGAVALAAAAVITPQASGGTAAADAVVIGGRPVQVSETPWVVALASRDRFGGTRAGQFCGGVLVAPDKVMTAAHCVSKDVLGVPIGQVRDLKVITGRSELAGTGGQEATVSEVRIDPEYDAGTNAGDFAMLTLSTSLPAHHAVKAAGPGDAAYTPGTSAVVYGWGDTTGTGTYASELHAAPVEVLPDSTCEIAYPKSIYGTYSADTMLCAGDPEGGHDACQGDSGGPLVADGRLIGLVSWGGGCGQAQSPGVYARLSAAPGTWAVRG</sequence>
<keyword evidence="4" id="KW-0732">Signal</keyword>
<dbReference type="InterPro" id="IPR009003">
    <property type="entry name" value="Peptidase_S1_PA"/>
</dbReference>
<dbReference type="Proteomes" id="UP001500403">
    <property type="component" value="Unassembled WGS sequence"/>
</dbReference>
<accession>A0ABN3WRW8</accession>
<dbReference type="InterPro" id="IPR043504">
    <property type="entry name" value="Peptidase_S1_PA_chymotrypsin"/>
</dbReference>
<dbReference type="InterPro" id="IPR001314">
    <property type="entry name" value="Peptidase_S1A"/>
</dbReference>
<dbReference type="PRINTS" id="PR00722">
    <property type="entry name" value="CHYMOTRYPSIN"/>
</dbReference>
<evidence type="ECO:0000256" key="4">
    <source>
        <dbReference type="SAM" id="SignalP"/>
    </source>
</evidence>
<dbReference type="PROSITE" id="PS00134">
    <property type="entry name" value="TRYPSIN_HIS"/>
    <property type="match status" value="1"/>
</dbReference>
<keyword evidence="7" id="KW-1185">Reference proteome</keyword>
<reference evidence="6 7" key="1">
    <citation type="journal article" date="2019" name="Int. J. Syst. Evol. Microbiol.">
        <title>The Global Catalogue of Microorganisms (GCM) 10K type strain sequencing project: providing services to taxonomists for standard genome sequencing and annotation.</title>
        <authorList>
            <consortium name="The Broad Institute Genomics Platform"/>
            <consortium name="The Broad Institute Genome Sequencing Center for Infectious Disease"/>
            <person name="Wu L."/>
            <person name="Ma J."/>
        </authorList>
    </citation>
    <scope>NUCLEOTIDE SEQUENCE [LARGE SCALE GENOMIC DNA]</scope>
    <source>
        <strain evidence="6 7">JCM 9088</strain>
    </source>
</reference>
<evidence type="ECO:0000256" key="1">
    <source>
        <dbReference type="ARBA" id="ARBA00007664"/>
    </source>
</evidence>
<dbReference type="InterPro" id="IPR001254">
    <property type="entry name" value="Trypsin_dom"/>
</dbReference>
<dbReference type="SUPFAM" id="SSF50494">
    <property type="entry name" value="Trypsin-like serine proteases"/>
    <property type="match status" value="1"/>
</dbReference>
<evidence type="ECO:0000256" key="2">
    <source>
        <dbReference type="ARBA" id="ARBA00023157"/>
    </source>
</evidence>
<proteinExistence type="inferred from homology"/>
<dbReference type="PANTHER" id="PTHR24276:SF98">
    <property type="entry name" value="FI18310P1-RELATED"/>
    <property type="match status" value="1"/>
</dbReference>
<dbReference type="InterPro" id="IPR018114">
    <property type="entry name" value="TRYPSIN_HIS"/>
</dbReference>
<keyword evidence="3 6" id="KW-0645">Protease</keyword>
<evidence type="ECO:0000256" key="3">
    <source>
        <dbReference type="RuleBase" id="RU363034"/>
    </source>
</evidence>
<keyword evidence="3" id="KW-0378">Hydrolase</keyword>
<feature type="chain" id="PRO_5045552589" evidence="4">
    <location>
        <begin position="28"/>
        <end position="276"/>
    </location>
</feature>
<dbReference type="Pfam" id="PF00089">
    <property type="entry name" value="Trypsin"/>
    <property type="match status" value="1"/>
</dbReference>
<evidence type="ECO:0000313" key="6">
    <source>
        <dbReference type="EMBL" id="GAA2925568.1"/>
    </source>
</evidence>
<dbReference type="InterPro" id="IPR033116">
    <property type="entry name" value="TRYPSIN_SER"/>
</dbReference>
<dbReference type="GO" id="GO:0008233">
    <property type="term" value="F:peptidase activity"/>
    <property type="evidence" value="ECO:0007669"/>
    <property type="project" value="UniProtKB-KW"/>
</dbReference>
<dbReference type="EMBL" id="BAAAUD010000010">
    <property type="protein sequence ID" value="GAA2925568.1"/>
    <property type="molecule type" value="Genomic_DNA"/>
</dbReference>
<dbReference type="SMART" id="SM00020">
    <property type="entry name" value="Tryp_SPc"/>
    <property type="match status" value="1"/>
</dbReference>
<dbReference type="RefSeq" id="WP_344490466.1">
    <property type="nucleotide sequence ID" value="NZ_BAAAUD010000010.1"/>
</dbReference>
<dbReference type="PROSITE" id="PS50240">
    <property type="entry name" value="TRYPSIN_DOM"/>
    <property type="match status" value="1"/>
</dbReference>
<comment type="similarity">
    <text evidence="1">Belongs to the peptidase S1 family.</text>
</comment>
<dbReference type="PROSITE" id="PS00135">
    <property type="entry name" value="TRYPSIN_SER"/>
    <property type="match status" value="1"/>
</dbReference>
<dbReference type="Gene3D" id="2.40.10.10">
    <property type="entry name" value="Trypsin-like serine proteases"/>
    <property type="match status" value="1"/>
</dbReference>
<feature type="signal peptide" evidence="4">
    <location>
        <begin position="1"/>
        <end position="27"/>
    </location>
</feature>
<evidence type="ECO:0000259" key="5">
    <source>
        <dbReference type="PROSITE" id="PS50240"/>
    </source>
</evidence>
<organism evidence="6 7">
    <name type="scientific">Streptomyces enissocaesilis</name>
    <dbReference type="NCBI Taxonomy" id="332589"/>
    <lineage>
        <taxon>Bacteria</taxon>
        <taxon>Bacillati</taxon>
        <taxon>Actinomycetota</taxon>
        <taxon>Actinomycetes</taxon>
        <taxon>Kitasatosporales</taxon>
        <taxon>Streptomycetaceae</taxon>
        <taxon>Streptomyces</taxon>
        <taxon>Streptomyces rochei group</taxon>
    </lineage>
</organism>
<dbReference type="PANTHER" id="PTHR24276">
    <property type="entry name" value="POLYSERASE-RELATED"/>
    <property type="match status" value="1"/>
</dbReference>
<protein>
    <submittedName>
        <fullName evidence="6">Serine protease</fullName>
    </submittedName>
</protein>
<name>A0ABN3WRW8_9ACTN</name>
<keyword evidence="2" id="KW-1015">Disulfide bond</keyword>
<keyword evidence="3" id="KW-0720">Serine protease</keyword>